<keyword evidence="5" id="KW-1185">Reference proteome</keyword>
<feature type="domain" description="Creatinase N-terminal" evidence="3">
    <location>
        <begin position="47"/>
        <end position="180"/>
    </location>
</feature>
<dbReference type="EMBL" id="QUQO01000001">
    <property type="protein sequence ID" value="RFB05563.1"/>
    <property type="molecule type" value="Genomic_DNA"/>
</dbReference>
<sequence length="411" mass="44543">MITKRDFLKTAAAGTALAGLTTAGTASATGSTIRDVGPIRTDERIARIEKAQRLMGEHGLGGILLEPGPSMTYFTGLTWWRSERMTAVIIPAEGDVAVVTPAFEEPSIRERMEVAAEVRVWNEDESPYALVKGILEDRGVTGPLGLEDTVRYLVVEGLRKDMPNRATVTAAPVVYGCRMIKTAHEIEIMQAANDITVAAYREIYPQVEVGMTGPDISKLMNDATRKLGGSPQFSLALIGEASAYPHGSEKVHKVAEGEIILMDCGCSYLGYESDISRTWVHGEANEEQTRVWNTVRRGQELALETAKVGVPARAVDAAVRKMYEKEGFGPGYQLPGLSHRLGHGIGMEGHEPINFVGNEDTKLAAGMCFSNEPGIYLPGKFGVRHEDCLYMTEDGPVLFSGLSPSIDNPMG</sequence>
<dbReference type="Gene3D" id="3.90.230.10">
    <property type="entry name" value="Creatinase/methionine aminopeptidase superfamily"/>
    <property type="match status" value="1"/>
</dbReference>
<dbReference type="InterPro" id="IPR000587">
    <property type="entry name" value="Creatinase_N"/>
</dbReference>
<gene>
    <name evidence="4" type="ORF">DX908_09975</name>
</gene>
<comment type="caution">
    <text evidence="4">The sequence shown here is derived from an EMBL/GenBank/DDBJ whole genome shotgun (WGS) entry which is preliminary data.</text>
</comment>
<name>A0A371RJD8_9PROT</name>
<dbReference type="OrthoDB" id="9761809at2"/>
<feature type="chain" id="PRO_5016730271" evidence="1">
    <location>
        <begin position="29"/>
        <end position="411"/>
    </location>
</feature>
<keyword evidence="4" id="KW-0645">Protease</keyword>
<feature type="signal peptide" evidence="1">
    <location>
        <begin position="1"/>
        <end position="28"/>
    </location>
</feature>
<dbReference type="InterPro" id="IPR029149">
    <property type="entry name" value="Creatin/AminoP/Spt16_N"/>
</dbReference>
<dbReference type="Pfam" id="PF00557">
    <property type="entry name" value="Peptidase_M24"/>
    <property type="match status" value="1"/>
</dbReference>
<dbReference type="InterPro" id="IPR050659">
    <property type="entry name" value="Peptidase_M24B"/>
</dbReference>
<reference evidence="4 5" key="1">
    <citation type="submission" date="2018-08" db="EMBL/GenBank/DDBJ databases">
        <title>Parvularcula sp. SM1705, isolated from surface water of the South Sea China.</title>
        <authorList>
            <person name="Sun L."/>
        </authorList>
    </citation>
    <scope>NUCLEOTIDE SEQUENCE [LARGE SCALE GENOMIC DNA]</scope>
    <source>
        <strain evidence="4 5">SM1705</strain>
    </source>
</reference>
<keyword evidence="4" id="KW-0378">Hydrolase</keyword>
<evidence type="ECO:0000313" key="4">
    <source>
        <dbReference type="EMBL" id="RFB05563.1"/>
    </source>
</evidence>
<dbReference type="AlphaFoldDB" id="A0A371RJD8"/>
<keyword evidence="4" id="KW-0031">Aminopeptidase</keyword>
<keyword evidence="1" id="KW-0732">Signal</keyword>
<feature type="domain" description="Peptidase M24" evidence="2">
    <location>
        <begin position="187"/>
        <end position="393"/>
    </location>
</feature>
<dbReference type="InterPro" id="IPR036005">
    <property type="entry name" value="Creatinase/aminopeptidase-like"/>
</dbReference>
<evidence type="ECO:0000259" key="2">
    <source>
        <dbReference type="Pfam" id="PF00557"/>
    </source>
</evidence>
<dbReference type="InParanoid" id="A0A371RJD8"/>
<dbReference type="FunCoup" id="A0A371RJD8">
    <property type="interactions" value="52"/>
</dbReference>
<dbReference type="Proteomes" id="UP000264589">
    <property type="component" value="Unassembled WGS sequence"/>
</dbReference>
<dbReference type="PANTHER" id="PTHR46112">
    <property type="entry name" value="AMINOPEPTIDASE"/>
    <property type="match status" value="1"/>
</dbReference>
<dbReference type="PROSITE" id="PS51318">
    <property type="entry name" value="TAT"/>
    <property type="match status" value="1"/>
</dbReference>
<accession>A0A371RJD8</accession>
<dbReference type="InterPro" id="IPR006311">
    <property type="entry name" value="TAT_signal"/>
</dbReference>
<dbReference type="GO" id="GO:0004177">
    <property type="term" value="F:aminopeptidase activity"/>
    <property type="evidence" value="ECO:0007669"/>
    <property type="project" value="UniProtKB-KW"/>
</dbReference>
<protein>
    <submittedName>
        <fullName evidence="4">Aminopeptidase P family protein</fullName>
    </submittedName>
</protein>
<dbReference type="PANTHER" id="PTHR46112:SF3">
    <property type="entry name" value="AMINOPEPTIDASE YPDF"/>
    <property type="match status" value="1"/>
</dbReference>
<dbReference type="Gene3D" id="3.40.350.10">
    <property type="entry name" value="Creatinase/prolidase N-terminal domain"/>
    <property type="match status" value="1"/>
</dbReference>
<dbReference type="SUPFAM" id="SSF55920">
    <property type="entry name" value="Creatinase/aminopeptidase"/>
    <property type="match status" value="1"/>
</dbReference>
<dbReference type="SUPFAM" id="SSF53092">
    <property type="entry name" value="Creatinase/prolidase N-terminal domain"/>
    <property type="match status" value="1"/>
</dbReference>
<proteinExistence type="predicted"/>
<dbReference type="Pfam" id="PF01321">
    <property type="entry name" value="Creatinase_N"/>
    <property type="match status" value="1"/>
</dbReference>
<dbReference type="InterPro" id="IPR000994">
    <property type="entry name" value="Pept_M24"/>
</dbReference>
<evidence type="ECO:0000259" key="3">
    <source>
        <dbReference type="Pfam" id="PF01321"/>
    </source>
</evidence>
<evidence type="ECO:0000313" key="5">
    <source>
        <dbReference type="Proteomes" id="UP000264589"/>
    </source>
</evidence>
<evidence type="ECO:0000256" key="1">
    <source>
        <dbReference type="SAM" id="SignalP"/>
    </source>
</evidence>
<organism evidence="4 5">
    <name type="scientific">Parvularcula marina</name>
    <dbReference type="NCBI Taxonomy" id="2292771"/>
    <lineage>
        <taxon>Bacteria</taxon>
        <taxon>Pseudomonadati</taxon>
        <taxon>Pseudomonadota</taxon>
        <taxon>Alphaproteobacteria</taxon>
        <taxon>Parvularculales</taxon>
        <taxon>Parvularculaceae</taxon>
        <taxon>Parvularcula</taxon>
    </lineage>
</organism>
<dbReference type="RefSeq" id="WP_116392196.1">
    <property type="nucleotide sequence ID" value="NZ_QUQO01000001.1"/>
</dbReference>